<dbReference type="GO" id="GO:0046872">
    <property type="term" value="F:metal ion binding"/>
    <property type="evidence" value="ECO:0007669"/>
    <property type="project" value="UniProtKB-KW"/>
</dbReference>
<organism evidence="6 7">
    <name type="scientific">Akanthomyces lecanii RCEF 1005</name>
    <dbReference type="NCBI Taxonomy" id="1081108"/>
    <lineage>
        <taxon>Eukaryota</taxon>
        <taxon>Fungi</taxon>
        <taxon>Dikarya</taxon>
        <taxon>Ascomycota</taxon>
        <taxon>Pezizomycotina</taxon>
        <taxon>Sordariomycetes</taxon>
        <taxon>Hypocreomycetidae</taxon>
        <taxon>Hypocreales</taxon>
        <taxon>Cordycipitaceae</taxon>
        <taxon>Akanthomyces</taxon>
        <taxon>Cordyceps confragosa</taxon>
    </lineage>
</organism>
<comment type="similarity">
    <text evidence="1">Belongs to the indoleamine 2,3-dioxygenase family.</text>
</comment>
<keyword evidence="2 4" id="KW-0479">Metal-binding</keyword>
<evidence type="ECO:0000313" key="6">
    <source>
        <dbReference type="EMBL" id="OAA80699.1"/>
    </source>
</evidence>
<dbReference type="STRING" id="1081108.A0A168JPD3"/>
<dbReference type="OrthoDB" id="540174at2759"/>
<keyword evidence="6" id="KW-0223">Dioxygenase</keyword>
<evidence type="ECO:0000256" key="1">
    <source>
        <dbReference type="ARBA" id="ARBA00007119"/>
    </source>
</evidence>
<dbReference type="GO" id="GO:0019441">
    <property type="term" value="P:L-tryptophan catabolic process to kynurenine"/>
    <property type="evidence" value="ECO:0007669"/>
    <property type="project" value="InterPro"/>
</dbReference>
<dbReference type="PROSITE" id="PS00876">
    <property type="entry name" value="IDO_1"/>
    <property type="match status" value="1"/>
</dbReference>
<dbReference type="PANTHER" id="PTHR28657">
    <property type="entry name" value="INDOLEAMINE 2,3-DIOXYGENASE"/>
    <property type="match status" value="1"/>
</dbReference>
<dbReference type="SUPFAM" id="SSF140959">
    <property type="entry name" value="Indolic compounds 2,3-dioxygenase-like"/>
    <property type="match status" value="1"/>
</dbReference>
<dbReference type="GO" id="GO:0020037">
    <property type="term" value="F:heme binding"/>
    <property type="evidence" value="ECO:0007669"/>
    <property type="project" value="InterPro"/>
</dbReference>
<dbReference type="AlphaFoldDB" id="A0A168JPD3"/>
<comment type="caution">
    <text evidence="6">The sequence shown here is derived from an EMBL/GenBank/DDBJ whole genome shotgun (WGS) entry which is preliminary data.</text>
</comment>
<dbReference type="Pfam" id="PF01231">
    <property type="entry name" value="IDO"/>
    <property type="match status" value="1"/>
</dbReference>
<keyword evidence="7" id="KW-1185">Reference proteome</keyword>
<dbReference type="Proteomes" id="UP000076881">
    <property type="component" value="Unassembled WGS sequence"/>
</dbReference>
<keyword evidence="6" id="KW-0560">Oxidoreductase</keyword>
<dbReference type="GO" id="GO:0034354">
    <property type="term" value="P:'de novo' NAD+ biosynthetic process from L-tryptophan"/>
    <property type="evidence" value="ECO:0007669"/>
    <property type="project" value="TreeGrafter"/>
</dbReference>
<accession>A0A168JPD3</accession>
<sequence length="430" mass="47964">MSPHAVQPTPGSPRLGLDFNKFAVTRNAFLPEKSPVHVLSDPYYQPWEAVGQNLARLIDDGTIHDAIRQLPILSVDKLVSEAEWRRAYTMLAFMTHAYVWGGDKPEEILPPQISVPFLKVSAHVELPPVLTYAAANLWNFTCQGGDDFSDLDKLRLCFSFTGTESESWFLLISVAMEAKAAGILQTMTTALDAVKARDYDGVVAGLEELRRCIDSVAQLLERMYEKCDPMTFYHRIRPFLAGSQNMAAAGLPRGVFYDEGDGRGEWRQLRGGSNGQSSLIQFFDVVLGVEHNGHGDKKHASFHQEVREYMPGPHRRFLVQIARMGSIRELAMVASSSEMDAQRRLRDAYTAATMALTAFRQKHISIVTRYIIIPSKQPWQGRTGKQNLASSSSTSKDDEQLTGTGGTALVPFLKKARDETTEAGKLQRRQ</sequence>
<evidence type="ECO:0000313" key="7">
    <source>
        <dbReference type="Proteomes" id="UP000076881"/>
    </source>
</evidence>
<evidence type="ECO:0000256" key="2">
    <source>
        <dbReference type="ARBA" id="ARBA00022723"/>
    </source>
</evidence>
<feature type="region of interest" description="Disordered" evidence="5">
    <location>
        <begin position="379"/>
        <end position="430"/>
    </location>
</feature>
<gene>
    <name evidence="6" type="ORF">LEL_00244</name>
</gene>
<evidence type="ECO:0000256" key="4">
    <source>
        <dbReference type="PIRSR" id="PIRSR600898-1"/>
    </source>
</evidence>
<dbReference type="InterPro" id="IPR037217">
    <property type="entry name" value="Trp/Indoleamine_2_3_dOase-like"/>
</dbReference>
<feature type="binding site" description="proximal binding residue" evidence="4">
    <location>
        <position position="363"/>
    </location>
    <ligand>
        <name>heme b</name>
        <dbReference type="ChEBI" id="CHEBI:60344"/>
    </ligand>
    <ligandPart>
        <name>Fe</name>
        <dbReference type="ChEBI" id="CHEBI:18248"/>
    </ligandPart>
</feature>
<dbReference type="Gene3D" id="1.20.58.480">
    <property type="match status" value="1"/>
</dbReference>
<proteinExistence type="inferred from homology"/>
<dbReference type="GO" id="GO:0033754">
    <property type="term" value="F:indoleamine 2,3-dioxygenase activity"/>
    <property type="evidence" value="ECO:0007669"/>
    <property type="project" value="TreeGrafter"/>
</dbReference>
<dbReference type="GO" id="GO:0005737">
    <property type="term" value="C:cytoplasm"/>
    <property type="evidence" value="ECO:0007669"/>
    <property type="project" value="TreeGrafter"/>
</dbReference>
<name>A0A168JPD3_CORDF</name>
<protein>
    <submittedName>
        <fullName evidence="6">Indoleamine 2,3-dioxygenase</fullName>
    </submittedName>
</protein>
<reference evidence="6 7" key="1">
    <citation type="journal article" date="2016" name="Genome Biol. Evol.">
        <title>Divergent and convergent evolution of fungal pathogenicity.</title>
        <authorList>
            <person name="Shang Y."/>
            <person name="Xiao G."/>
            <person name="Zheng P."/>
            <person name="Cen K."/>
            <person name="Zhan S."/>
            <person name="Wang C."/>
        </authorList>
    </citation>
    <scope>NUCLEOTIDE SEQUENCE [LARGE SCALE GENOMIC DNA]</scope>
    <source>
        <strain evidence="6 7">RCEF 1005</strain>
    </source>
</reference>
<dbReference type="PANTHER" id="PTHR28657:SF10">
    <property type="entry name" value="INDOLEAMINE 2,3-DIOXYGENASE"/>
    <property type="match status" value="1"/>
</dbReference>
<feature type="compositionally biased region" description="Polar residues" evidence="5">
    <location>
        <begin position="379"/>
        <end position="394"/>
    </location>
</feature>
<keyword evidence="3 4" id="KW-0408">Iron</keyword>
<evidence type="ECO:0000256" key="3">
    <source>
        <dbReference type="ARBA" id="ARBA00023004"/>
    </source>
</evidence>
<keyword evidence="4" id="KW-0349">Heme</keyword>
<dbReference type="InterPro" id="IPR000898">
    <property type="entry name" value="Indolamine_dOase"/>
</dbReference>
<dbReference type="EMBL" id="AZHF01000001">
    <property type="protein sequence ID" value="OAA80699.1"/>
    <property type="molecule type" value="Genomic_DNA"/>
</dbReference>
<evidence type="ECO:0000256" key="5">
    <source>
        <dbReference type="SAM" id="MobiDB-lite"/>
    </source>
</evidence>